<organism evidence="2">
    <name type="scientific">marine sediment metagenome</name>
    <dbReference type="NCBI Taxonomy" id="412755"/>
    <lineage>
        <taxon>unclassified sequences</taxon>
        <taxon>metagenomes</taxon>
        <taxon>ecological metagenomes</taxon>
    </lineage>
</organism>
<dbReference type="Pfam" id="PF10991">
    <property type="entry name" value="Enc34_ssDNA-bd"/>
    <property type="match status" value="1"/>
</dbReference>
<protein>
    <submittedName>
        <fullName evidence="2">Uncharacterized protein</fullName>
    </submittedName>
</protein>
<gene>
    <name evidence="2" type="ORF">LCGC14_1391340</name>
</gene>
<dbReference type="AlphaFoldDB" id="A0A0F9N1H3"/>
<feature type="region of interest" description="Disordered" evidence="1">
    <location>
        <begin position="190"/>
        <end position="209"/>
    </location>
</feature>
<comment type="caution">
    <text evidence="2">The sequence shown here is derived from an EMBL/GenBank/DDBJ whole genome shotgun (WGS) entry which is preliminary data.</text>
</comment>
<dbReference type="Gene3D" id="2.40.50.140">
    <property type="entry name" value="Nucleic acid-binding proteins"/>
    <property type="match status" value="1"/>
</dbReference>
<accession>A0A0F9N1H3</accession>
<name>A0A0F9N1H3_9ZZZZ</name>
<reference evidence="2" key="1">
    <citation type="journal article" date="2015" name="Nature">
        <title>Complex archaea that bridge the gap between prokaryotes and eukaryotes.</title>
        <authorList>
            <person name="Spang A."/>
            <person name="Saw J.H."/>
            <person name="Jorgensen S.L."/>
            <person name="Zaremba-Niedzwiedzka K."/>
            <person name="Martijn J."/>
            <person name="Lind A.E."/>
            <person name="van Eijk R."/>
            <person name="Schleper C."/>
            <person name="Guy L."/>
            <person name="Ettema T.J."/>
        </authorList>
    </citation>
    <scope>NUCLEOTIDE SEQUENCE</scope>
</reference>
<proteinExistence type="predicted"/>
<dbReference type="InterPro" id="IPR012340">
    <property type="entry name" value="NA-bd_OB-fold"/>
</dbReference>
<evidence type="ECO:0000256" key="1">
    <source>
        <dbReference type="SAM" id="MobiDB-lite"/>
    </source>
</evidence>
<dbReference type="EMBL" id="LAZR01008995">
    <property type="protein sequence ID" value="KKM75332.1"/>
    <property type="molecule type" value="Genomic_DNA"/>
</dbReference>
<dbReference type="InterPro" id="IPR022595">
    <property type="entry name" value="Enc34_ssDNA-bd"/>
</dbReference>
<evidence type="ECO:0000313" key="2">
    <source>
        <dbReference type="EMBL" id="KKM75332.1"/>
    </source>
</evidence>
<sequence length="209" mass="23028">MTDRPEVQRITLPEGRLINHSLFQRDQFDPQAKPSYKVEIAFERGVLSEVEDELAAAAVGKWGAGSDTAYDNGDIITPVLDGDQLARRREEKDKPGDAYKGMDVIRAHTIFNMHGVEGPGGVPVYAPDVAEIDVTRSQEIYGGCYGCAGVTIGTYDDNRGNHALMFYLLAFQKTRDGDPLISARDHSELFKPVGRDQEGSTGGRRRRKG</sequence>